<dbReference type="Proteomes" id="UP001412067">
    <property type="component" value="Unassembled WGS sequence"/>
</dbReference>
<dbReference type="EMBL" id="JBBWWR010000004">
    <property type="protein sequence ID" value="KAK8968512.1"/>
    <property type="molecule type" value="Genomic_DNA"/>
</dbReference>
<organism evidence="2 3">
    <name type="scientific">Platanthera guangdongensis</name>
    <dbReference type="NCBI Taxonomy" id="2320717"/>
    <lineage>
        <taxon>Eukaryota</taxon>
        <taxon>Viridiplantae</taxon>
        <taxon>Streptophyta</taxon>
        <taxon>Embryophyta</taxon>
        <taxon>Tracheophyta</taxon>
        <taxon>Spermatophyta</taxon>
        <taxon>Magnoliopsida</taxon>
        <taxon>Liliopsida</taxon>
        <taxon>Asparagales</taxon>
        <taxon>Orchidaceae</taxon>
        <taxon>Orchidoideae</taxon>
        <taxon>Orchideae</taxon>
        <taxon>Orchidinae</taxon>
        <taxon>Platanthera</taxon>
    </lineage>
</organism>
<gene>
    <name evidence="2" type="ORF">KSP40_PGU005381</name>
</gene>
<name>A0ABR2MXC9_9ASPA</name>
<dbReference type="PANTHER" id="PTHR34379">
    <property type="entry name" value="OS07G0553800 PROTEIN"/>
    <property type="match status" value="1"/>
</dbReference>
<keyword evidence="1" id="KW-0812">Transmembrane</keyword>
<keyword evidence="3" id="KW-1185">Reference proteome</keyword>
<sequence length="263" mass="28725">MRITQFLCFTPNFSKEETRIIQSKPELSISKRHCRRRRHSGSVFPIHGWSPEMNCSAPTGQDGRSATESDDKGFCESILPSSYSISSPRASSSSSSSSQSFSALESKGASEDPVRWSALCFLVVSLIVMVFLGRICAIVWTASGLWFLPRRMSAPGRPELRGSEMLAVGSLSPTLELRRKVLYECEKRRVVLEGFLGRNKRAPAGGIGGSKPGFRTGGEEAPLQTEFFAPSEVVYRANAAGGCLVTHRPAAFAPNDRRNCGTK</sequence>
<protein>
    <submittedName>
        <fullName evidence="2">Uncharacterized protein</fullName>
    </submittedName>
</protein>
<evidence type="ECO:0000256" key="1">
    <source>
        <dbReference type="SAM" id="Phobius"/>
    </source>
</evidence>
<dbReference type="InterPro" id="IPR040411">
    <property type="entry name" value="At5g23160-like"/>
</dbReference>
<evidence type="ECO:0000313" key="3">
    <source>
        <dbReference type="Proteomes" id="UP001412067"/>
    </source>
</evidence>
<proteinExistence type="predicted"/>
<accession>A0ABR2MXC9</accession>
<dbReference type="PANTHER" id="PTHR34379:SF6">
    <property type="entry name" value="PROTEIN 3F"/>
    <property type="match status" value="1"/>
</dbReference>
<comment type="caution">
    <text evidence="2">The sequence shown here is derived from an EMBL/GenBank/DDBJ whole genome shotgun (WGS) entry which is preliminary data.</text>
</comment>
<keyword evidence="1" id="KW-0472">Membrane</keyword>
<reference evidence="2 3" key="1">
    <citation type="journal article" date="2022" name="Nat. Plants">
        <title>Genomes of leafy and leafless Platanthera orchids illuminate the evolution of mycoheterotrophy.</title>
        <authorList>
            <person name="Li M.H."/>
            <person name="Liu K.W."/>
            <person name="Li Z."/>
            <person name="Lu H.C."/>
            <person name="Ye Q.L."/>
            <person name="Zhang D."/>
            <person name="Wang J.Y."/>
            <person name="Li Y.F."/>
            <person name="Zhong Z.M."/>
            <person name="Liu X."/>
            <person name="Yu X."/>
            <person name="Liu D.K."/>
            <person name="Tu X.D."/>
            <person name="Liu B."/>
            <person name="Hao Y."/>
            <person name="Liao X.Y."/>
            <person name="Jiang Y.T."/>
            <person name="Sun W.H."/>
            <person name="Chen J."/>
            <person name="Chen Y.Q."/>
            <person name="Ai Y."/>
            <person name="Zhai J.W."/>
            <person name="Wu S.S."/>
            <person name="Zhou Z."/>
            <person name="Hsiao Y.Y."/>
            <person name="Wu W.L."/>
            <person name="Chen Y.Y."/>
            <person name="Lin Y.F."/>
            <person name="Hsu J.L."/>
            <person name="Li C.Y."/>
            <person name="Wang Z.W."/>
            <person name="Zhao X."/>
            <person name="Zhong W.Y."/>
            <person name="Ma X.K."/>
            <person name="Ma L."/>
            <person name="Huang J."/>
            <person name="Chen G.Z."/>
            <person name="Huang M.Z."/>
            <person name="Huang L."/>
            <person name="Peng D.H."/>
            <person name="Luo Y.B."/>
            <person name="Zou S.Q."/>
            <person name="Chen S.P."/>
            <person name="Lan S."/>
            <person name="Tsai W.C."/>
            <person name="Van de Peer Y."/>
            <person name="Liu Z.J."/>
        </authorList>
    </citation>
    <scope>NUCLEOTIDE SEQUENCE [LARGE SCALE GENOMIC DNA]</scope>
    <source>
        <strain evidence="2">Lor288</strain>
    </source>
</reference>
<keyword evidence="1" id="KW-1133">Transmembrane helix</keyword>
<evidence type="ECO:0000313" key="2">
    <source>
        <dbReference type="EMBL" id="KAK8968512.1"/>
    </source>
</evidence>
<feature type="transmembrane region" description="Helical" evidence="1">
    <location>
        <begin position="116"/>
        <end position="148"/>
    </location>
</feature>